<dbReference type="InterPro" id="IPR001763">
    <property type="entry name" value="Rhodanese-like_dom"/>
</dbReference>
<dbReference type="FunFam" id="3.40.250.10:FF:000001">
    <property type="entry name" value="Sulfurtransferase"/>
    <property type="match status" value="1"/>
</dbReference>
<dbReference type="SMART" id="SM00450">
    <property type="entry name" value="RHOD"/>
    <property type="match status" value="1"/>
</dbReference>
<reference evidence="5 6" key="1">
    <citation type="submission" date="2018-06" db="EMBL/GenBank/DDBJ databases">
        <authorList>
            <consortium name="Pathogen Informatics"/>
            <person name="Doyle S."/>
        </authorList>
    </citation>
    <scope>NUCLEOTIDE SEQUENCE [LARGE SCALE GENOMIC DNA]</scope>
    <source>
        <strain evidence="5 6">NCTC9617</strain>
    </source>
</reference>
<keyword evidence="2" id="KW-0677">Repeat</keyword>
<dbReference type="EMBL" id="UGNC01000005">
    <property type="protein sequence ID" value="STW49197.1"/>
    <property type="molecule type" value="Genomic_DNA"/>
</dbReference>
<accession>A0A378FWN0</accession>
<evidence type="ECO:0000256" key="1">
    <source>
        <dbReference type="ARBA" id="ARBA00022679"/>
    </source>
</evidence>
<dbReference type="PANTHER" id="PTHR11364:SF27">
    <property type="entry name" value="SULFURTRANSFERASE"/>
    <property type="match status" value="1"/>
</dbReference>
<feature type="domain" description="Rhodanese" evidence="4">
    <location>
        <begin position="29"/>
        <end position="142"/>
    </location>
</feature>
<dbReference type="InterPro" id="IPR001307">
    <property type="entry name" value="Thiosulphate_STrfase_CS"/>
</dbReference>
<dbReference type="PROSITE" id="PS50206">
    <property type="entry name" value="RHODANESE_3"/>
    <property type="match status" value="1"/>
</dbReference>
<dbReference type="PANTHER" id="PTHR11364">
    <property type="entry name" value="THIOSULFATE SULFERTANSFERASE"/>
    <property type="match status" value="1"/>
</dbReference>
<evidence type="ECO:0000313" key="6">
    <source>
        <dbReference type="Proteomes" id="UP000255167"/>
    </source>
</evidence>
<evidence type="ECO:0000256" key="2">
    <source>
        <dbReference type="ARBA" id="ARBA00022737"/>
    </source>
</evidence>
<name>A0A378FWN0_KLEPN</name>
<organism evidence="5 6">
    <name type="scientific">Klebsiella pneumoniae</name>
    <dbReference type="NCBI Taxonomy" id="573"/>
    <lineage>
        <taxon>Bacteria</taxon>
        <taxon>Pseudomonadati</taxon>
        <taxon>Pseudomonadota</taxon>
        <taxon>Gammaproteobacteria</taxon>
        <taxon>Enterobacterales</taxon>
        <taxon>Enterobacteriaceae</taxon>
        <taxon>Klebsiella/Raoultella group</taxon>
        <taxon>Klebsiella</taxon>
        <taxon>Klebsiella pneumoniae complex</taxon>
    </lineage>
</organism>
<protein>
    <recommendedName>
        <fullName evidence="3">Sulfurtransferase</fullName>
    </recommendedName>
</protein>
<keyword evidence="1 3" id="KW-0808">Transferase</keyword>
<evidence type="ECO:0000256" key="3">
    <source>
        <dbReference type="RuleBase" id="RU000507"/>
    </source>
</evidence>
<dbReference type="InterPro" id="IPR045078">
    <property type="entry name" value="TST/MPST-like"/>
</dbReference>
<dbReference type="Gene3D" id="3.40.250.10">
    <property type="entry name" value="Rhodanese-like domain"/>
    <property type="match status" value="1"/>
</dbReference>
<dbReference type="PROSITE" id="PS00683">
    <property type="entry name" value="RHODANESE_2"/>
    <property type="match status" value="1"/>
</dbReference>
<dbReference type="GO" id="GO:0005829">
    <property type="term" value="C:cytosol"/>
    <property type="evidence" value="ECO:0007669"/>
    <property type="project" value="TreeGrafter"/>
</dbReference>
<dbReference type="SUPFAM" id="SSF52821">
    <property type="entry name" value="Rhodanese/Cell cycle control phosphatase"/>
    <property type="match status" value="1"/>
</dbReference>
<dbReference type="NCBIfam" id="NF008557">
    <property type="entry name" value="PRK11493.1"/>
    <property type="match status" value="1"/>
</dbReference>
<dbReference type="Proteomes" id="UP000255167">
    <property type="component" value="Unassembled WGS sequence"/>
</dbReference>
<proteinExistence type="predicted"/>
<evidence type="ECO:0000313" key="5">
    <source>
        <dbReference type="EMBL" id="STW49197.1"/>
    </source>
</evidence>
<dbReference type="GO" id="GO:0004792">
    <property type="term" value="F:thiosulfate-cyanide sulfurtransferase activity"/>
    <property type="evidence" value="ECO:0007669"/>
    <property type="project" value="InterPro"/>
</dbReference>
<sequence>MPEVAEGEFDVRFDPQQIKRLTDVLLVSHEGSAQIVDARPAARFNGQADEPRPGLRRGHIPGALNVPWTDLVINGELKTVDELNDIFLRQGVDFERPIIASCGSGVTAAVVVLALTTLGVNGVCLYDGSWSEWGARSDLPIEPAPAAP</sequence>
<dbReference type="Pfam" id="PF00581">
    <property type="entry name" value="Rhodanese"/>
    <property type="match status" value="1"/>
</dbReference>
<dbReference type="AlphaFoldDB" id="A0A378FWN0"/>
<dbReference type="CDD" id="cd01449">
    <property type="entry name" value="TST_Repeat_2"/>
    <property type="match status" value="1"/>
</dbReference>
<evidence type="ECO:0000259" key="4">
    <source>
        <dbReference type="PROSITE" id="PS50206"/>
    </source>
</evidence>
<dbReference type="InterPro" id="IPR036873">
    <property type="entry name" value="Rhodanese-like_dom_sf"/>
</dbReference>
<gene>
    <name evidence="5" type="primary">sseA_1</name>
    <name evidence="5" type="ORF">NCTC9617_05823</name>
</gene>